<evidence type="ECO:0000313" key="2">
    <source>
        <dbReference type="EMBL" id="KAF6734970.1"/>
    </source>
</evidence>
<reference evidence="2" key="1">
    <citation type="journal article" name="BMC Genomics">
        <title>Long-read sequencing and de novo genome assembly of marine medaka (Oryzias melastigma).</title>
        <authorList>
            <person name="Liang P."/>
            <person name="Saqib H.S.A."/>
            <person name="Ni X."/>
            <person name="Shen Y."/>
        </authorList>
    </citation>
    <scope>NUCLEOTIDE SEQUENCE</scope>
    <source>
        <strain evidence="2">Bigg-433</strain>
    </source>
</reference>
<organism evidence="2 3">
    <name type="scientific">Oryzias melastigma</name>
    <name type="common">Marine medaka</name>
    <dbReference type="NCBI Taxonomy" id="30732"/>
    <lineage>
        <taxon>Eukaryota</taxon>
        <taxon>Metazoa</taxon>
        <taxon>Chordata</taxon>
        <taxon>Craniata</taxon>
        <taxon>Vertebrata</taxon>
        <taxon>Euteleostomi</taxon>
        <taxon>Actinopterygii</taxon>
        <taxon>Neopterygii</taxon>
        <taxon>Teleostei</taxon>
        <taxon>Neoteleostei</taxon>
        <taxon>Acanthomorphata</taxon>
        <taxon>Ovalentaria</taxon>
        <taxon>Atherinomorphae</taxon>
        <taxon>Beloniformes</taxon>
        <taxon>Adrianichthyidae</taxon>
        <taxon>Oryziinae</taxon>
        <taxon>Oryzias</taxon>
    </lineage>
</organism>
<protein>
    <submittedName>
        <fullName evidence="2">Uncharacterized protein</fullName>
    </submittedName>
</protein>
<sequence length="101" mass="11177">MSLLAPPPYLFTAGAEAPPPADSHLPVNVPEFRLHRRNVVQAGLEFQNRVVFVLQRKRLIYCRTVGRSCSSVRTEPPRFCRRLSGSDTGPAVSSTMDDPSP</sequence>
<dbReference type="AlphaFoldDB" id="A0A834FJ99"/>
<evidence type="ECO:0000256" key="1">
    <source>
        <dbReference type="SAM" id="MobiDB-lite"/>
    </source>
</evidence>
<comment type="caution">
    <text evidence="2">The sequence shown here is derived from an EMBL/GenBank/DDBJ whole genome shotgun (WGS) entry which is preliminary data.</text>
</comment>
<name>A0A834FJ99_ORYME</name>
<evidence type="ECO:0000313" key="3">
    <source>
        <dbReference type="Proteomes" id="UP000646548"/>
    </source>
</evidence>
<gene>
    <name evidence="2" type="ORF">FQA47_004370</name>
</gene>
<proteinExistence type="predicted"/>
<dbReference type="EMBL" id="WKFB01000123">
    <property type="protein sequence ID" value="KAF6734970.1"/>
    <property type="molecule type" value="Genomic_DNA"/>
</dbReference>
<accession>A0A834FJ99</accession>
<dbReference type="Proteomes" id="UP000646548">
    <property type="component" value="Unassembled WGS sequence"/>
</dbReference>
<feature type="region of interest" description="Disordered" evidence="1">
    <location>
        <begin position="79"/>
        <end position="101"/>
    </location>
</feature>
<feature type="compositionally biased region" description="Polar residues" evidence="1">
    <location>
        <begin position="85"/>
        <end position="101"/>
    </location>
</feature>